<keyword evidence="8" id="KW-1185">Reference proteome</keyword>
<dbReference type="InterPro" id="IPR027417">
    <property type="entry name" value="P-loop_NTPase"/>
</dbReference>
<evidence type="ECO:0000313" key="7">
    <source>
        <dbReference type="EMBL" id="OPX43883.1"/>
    </source>
</evidence>
<organism evidence="7 8">
    <name type="scientific">Ruminiclostridium hungatei</name>
    <name type="common">Clostridium hungatei</name>
    <dbReference type="NCBI Taxonomy" id="48256"/>
    <lineage>
        <taxon>Bacteria</taxon>
        <taxon>Bacillati</taxon>
        <taxon>Bacillota</taxon>
        <taxon>Clostridia</taxon>
        <taxon>Eubacteriales</taxon>
        <taxon>Oscillospiraceae</taxon>
        <taxon>Ruminiclostridium</taxon>
    </lineage>
</organism>
<dbReference type="PANTHER" id="PTHR30448:SF0">
    <property type="entry name" value="RNASE ADAPTER PROTEIN RAPZ"/>
    <property type="match status" value="1"/>
</dbReference>
<dbReference type="HAMAP" id="MF_00636">
    <property type="entry name" value="RapZ_like"/>
    <property type="match status" value="1"/>
</dbReference>
<reference evidence="7 8" key="1">
    <citation type="submission" date="2017-03" db="EMBL/GenBank/DDBJ databases">
        <title>Genome sequence of Clostridium hungatei DSM 14427.</title>
        <authorList>
            <person name="Poehlein A."/>
            <person name="Daniel R."/>
        </authorList>
    </citation>
    <scope>NUCLEOTIDE SEQUENCE [LARGE SCALE GENOMIC DNA]</scope>
    <source>
        <strain evidence="7 8">DSM 14427</strain>
    </source>
</reference>
<evidence type="ECO:0000259" key="6">
    <source>
        <dbReference type="Pfam" id="PF22740"/>
    </source>
</evidence>
<dbReference type="RefSeq" id="WP_080064563.1">
    <property type="nucleotide sequence ID" value="NZ_MZGX01000013.1"/>
</dbReference>
<keyword evidence="3 4" id="KW-0342">GTP-binding</keyword>
<name>A0A1V4SJD2_RUMHU</name>
<dbReference type="STRING" id="48256.CLHUN_21240"/>
<gene>
    <name evidence="7" type="ORF">CLHUN_21240</name>
</gene>
<keyword evidence="2 4" id="KW-0067">ATP-binding</keyword>
<accession>A0A1V4SJD2</accession>
<dbReference type="PIRSF" id="PIRSF005052">
    <property type="entry name" value="P-loopkin"/>
    <property type="match status" value="1"/>
</dbReference>
<dbReference type="GO" id="GO:0005525">
    <property type="term" value="F:GTP binding"/>
    <property type="evidence" value="ECO:0007669"/>
    <property type="project" value="UniProtKB-UniRule"/>
</dbReference>
<dbReference type="Pfam" id="PF22740">
    <property type="entry name" value="PapZ_C"/>
    <property type="match status" value="1"/>
</dbReference>
<feature type="domain" description="RapZ C-terminal" evidence="6">
    <location>
        <begin position="164"/>
        <end position="283"/>
    </location>
</feature>
<proteinExistence type="inferred from homology"/>
<evidence type="ECO:0000256" key="2">
    <source>
        <dbReference type="ARBA" id="ARBA00022840"/>
    </source>
</evidence>
<evidence type="ECO:0000256" key="3">
    <source>
        <dbReference type="ARBA" id="ARBA00023134"/>
    </source>
</evidence>
<dbReference type="InterPro" id="IPR005337">
    <property type="entry name" value="RapZ-like"/>
</dbReference>
<dbReference type="InterPro" id="IPR053931">
    <property type="entry name" value="RapZ_C"/>
</dbReference>
<dbReference type="PANTHER" id="PTHR30448">
    <property type="entry name" value="RNASE ADAPTER PROTEIN RAPZ"/>
    <property type="match status" value="1"/>
</dbReference>
<dbReference type="Gene3D" id="3.40.50.300">
    <property type="entry name" value="P-loop containing nucleotide triphosphate hydrolases"/>
    <property type="match status" value="1"/>
</dbReference>
<dbReference type="OrthoDB" id="9784461at2"/>
<protein>
    <submittedName>
        <fullName evidence="7">GlmZ(SRNA)-inactivating NTPase</fullName>
    </submittedName>
</protein>
<dbReference type="AlphaFoldDB" id="A0A1V4SJD2"/>
<feature type="binding site" evidence="4">
    <location>
        <begin position="8"/>
        <end position="15"/>
    </location>
    <ligand>
        <name>ATP</name>
        <dbReference type="ChEBI" id="CHEBI:30616"/>
    </ligand>
</feature>
<evidence type="ECO:0000256" key="1">
    <source>
        <dbReference type="ARBA" id="ARBA00022741"/>
    </source>
</evidence>
<feature type="binding site" evidence="4">
    <location>
        <begin position="59"/>
        <end position="62"/>
    </location>
    <ligand>
        <name>GTP</name>
        <dbReference type="ChEBI" id="CHEBI:37565"/>
    </ligand>
</feature>
<sequence length="291" mass="32899">MRFVIVTGMSGAGKSLVTKYLEDIGFFCVDNLPPALIPKFAEISAQSEGKMEKIALVIDIRGGELLHDLLPALNEVKQSGFSYEILFLEADDAVLIKRYKESRRQHPLSLEGRLIKGIKEERKALEAIKSKANYIIDTSTLATRQLKQEINGIFLEGKTFKGIIINIVSFGFKYGIPTDCDLVFDVRFIPNPYYIAPMKHKTGKDELVRAFVLDAQETRTFLARLDDMLDFLIPNYIKEGKSQLDIGIGCTGGRHRSVAIADELFRRLEEKLHRVIIEHRDIEKDGRGVVK</sequence>
<feature type="domain" description="RapZ-like N-terminal" evidence="5">
    <location>
        <begin position="1"/>
        <end position="154"/>
    </location>
</feature>
<dbReference type="Pfam" id="PF03668">
    <property type="entry name" value="RapZ-like_N"/>
    <property type="match status" value="1"/>
</dbReference>
<dbReference type="Proteomes" id="UP000191554">
    <property type="component" value="Unassembled WGS sequence"/>
</dbReference>
<evidence type="ECO:0000313" key="8">
    <source>
        <dbReference type="Proteomes" id="UP000191554"/>
    </source>
</evidence>
<evidence type="ECO:0000256" key="4">
    <source>
        <dbReference type="HAMAP-Rule" id="MF_00636"/>
    </source>
</evidence>
<dbReference type="GO" id="GO:0005524">
    <property type="term" value="F:ATP binding"/>
    <property type="evidence" value="ECO:0007669"/>
    <property type="project" value="UniProtKB-UniRule"/>
</dbReference>
<dbReference type="InterPro" id="IPR053930">
    <property type="entry name" value="RapZ-like_N"/>
</dbReference>
<evidence type="ECO:0000259" key="5">
    <source>
        <dbReference type="Pfam" id="PF03668"/>
    </source>
</evidence>
<comment type="caution">
    <text evidence="7">The sequence shown here is derived from an EMBL/GenBank/DDBJ whole genome shotgun (WGS) entry which is preliminary data.</text>
</comment>
<keyword evidence="1 4" id="KW-0547">Nucleotide-binding</keyword>
<dbReference type="EMBL" id="MZGX01000013">
    <property type="protein sequence ID" value="OPX43883.1"/>
    <property type="molecule type" value="Genomic_DNA"/>
</dbReference>
<dbReference type="SUPFAM" id="SSF52540">
    <property type="entry name" value="P-loop containing nucleoside triphosphate hydrolases"/>
    <property type="match status" value="1"/>
</dbReference>
<dbReference type="NCBIfam" id="NF003828">
    <property type="entry name" value="PRK05416.1"/>
    <property type="match status" value="1"/>
</dbReference>